<dbReference type="RefSeq" id="WP_097153648.1">
    <property type="nucleotide sequence ID" value="NZ_OBEL01000002.1"/>
</dbReference>
<reference evidence="2 3" key="1">
    <citation type="submission" date="2017-09" db="EMBL/GenBank/DDBJ databases">
        <authorList>
            <person name="Ehlers B."/>
            <person name="Leendertz F.H."/>
        </authorList>
    </citation>
    <scope>NUCLEOTIDE SEQUENCE [LARGE SCALE GENOMIC DNA]</scope>
    <source>
        <strain evidence="2 3">DSM 18289</strain>
    </source>
</reference>
<keyword evidence="3" id="KW-1185">Reference proteome</keyword>
<accession>A0A285PC03</accession>
<evidence type="ECO:0000313" key="3">
    <source>
        <dbReference type="Proteomes" id="UP000219439"/>
    </source>
</evidence>
<evidence type="ECO:0000256" key="1">
    <source>
        <dbReference type="SAM" id="SignalP"/>
    </source>
</evidence>
<keyword evidence="1" id="KW-0732">Signal</keyword>
<dbReference type="PANTHER" id="PTHR11102">
    <property type="entry name" value="SEL-1-LIKE PROTEIN"/>
    <property type="match status" value="1"/>
</dbReference>
<feature type="chain" id="PRO_5012199699" evidence="1">
    <location>
        <begin position="20"/>
        <end position="489"/>
    </location>
</feature>
<evidence type="ECO:0000313" key="2">
    <source>
        <dbReference type="EMBL" id="SNZ19290.1"/>
    </source>
</evidence>
<gene>
    <name evidence="2" type="ORF">SAMN06265368_2372</name>
</gene>
<protein>
    <submittedName>
        <fullName evidence="2">TPR repeat</fullName>
    </submittedName>
</protein>
<dbReference type="Proteomes" id="UP000219439">
    <property type="component" value="Unassembled WGS sequence"/>
</dbReference>
<feature type="signal peptide" evidence="1">
    <location>
        <begin position="1"/>
        <end position="19"/>
    </location>
</feature>
<dbReference type="PANTHER" id="PTHR11102:SF160">
    <property type="entry name" value="ERAD-ASSOCIATED E3 UBIQUITIN-PROTEIN LIGASE COMPONENT HRD3"/>
    <property type="match status" value="1"/>
</dbReference>
<organism evidence="2 3">
    <name type="scientific">Cohaesibacter gelatinilyticus</name>
    <dbReference type="NCBI Taxonomy" id="372072"/>
    <lineage>
        <taxon>Bacteria</taxon>
        <taxon>Pseudomonadati</taxon>
        <taxon>Pseudomonadota</taxon>
        <taxon>Alphaproteobacteria</taxon>
        <taxon>Hyphomicrobiales</taxon>
        <taxon>Cohaesibacteraceae</taxon>
    </lineage>
</organism>
<dbReference type="OrthoDB" id="7069111at2"/>
<dbReference type="InterPro" id="IPR050767">
    <property type="entry name" value="Sel1_AlgK"/>
</dbReference>
<proteinExistence type="predicted"/>
<dbReference type="InterPro" id="IPR011990">
    <property type="entry name" value="TPR-like_helical_dom_sf"/>
</dbReference>
<dbReference type="Gene3D" id="1.25.40.10">
    <property type="entry name" value="Tetratricopeptide repeat domain"/>
    <property type="match status" value="1"/>
</dbReference>
<dbReference type="EMBL" id="OBEL01000002">
    <property type="protein sequence ID" value="SNZ19290.1"/>
    <property type="molecule type" value="Genomic_DNA"/>
</dbReference>
<name>A0A285PC03_9HYPH</name>
<dbReference type="SUPFAM" id="SSF81901">
    <property type="entry name" value="HCP-like"/>
    <property type="match status" value="2"/>
</dbReference>
<sequence length="489" mass="53185">MNFLSALFLSLLVSFHINASALAASGSGPNCSLEFSETAFDEKRFTQPILKACINEINNRSSTHDPVALLYKSQLALLGLGERKSRRSARIALETAVDAGSIIARRYLADMFINKIGADREDFLKAEGFYLAAIKNGDTKSNERLAQLYLDGKIPNKTAQDARLLFEKAGQGNADTALGKAKAVLKEGAGPTNLRQVSQLLEKSADLGNAEAQFMFATLNLHNDDLTEKNSAALQALLCKSAEQGYPAAMLECAKHLLDQAKPGIAIALLTRASDLNHVDSIDYLAKYYSKRTGNKHKNLAIKLWFKAATLGSDAAKLELIYRFDTLSKAQQLNVNGAFKSPNVFKTDVGRIMAANHYLSVVRRGQSGTYIKGEYFYYRDAMNAYEQVAQSDNAVLAKKAKPIARKLRAGFDRYTDNLKTRRTIRKAAPWIALGAVTIGILALSGNSSSNTSSSSTYQHDSCAGINGLAWYGISSTAIALAGCNPYSFD</sequence>
<dbReference type="AlphaFoldDB" id="A0A285PC03"/>